<evidence type="ECO:0000256" key="4">
    <source>
        <dbReference type="ARBA" id="ARBA00023002"/>
    </source>
</evidence>
<dbReference type="InterPro" id="IPR020828">
    <property type="entry name" value="GlycerAld_3-P_DH_NAD(P)-bd"/>
</dbReference>
<evidence type="ECO:0000256" key="8">
    <source>
        <dbReference type="PIRSR" id="PIRSR000149-3"/>
    </source>
</evidence>
<dbReference type="EMBL" id="LWDP01000010">
    <property type="protein sequence ID" value="ORD94744.1"/>
    <property type="molecule type" value="Genomic_DNA"/>
</dbReference>
<dbReference type="GO" id="GO:0005829">
    <property type="term" value="C:cytosol"/>
    <property type="evidence" value="ECO:0007669"/>
    <property type="project" value="TreeGrafter"/>
</dbReference>
<sequence>MIGINGFGRIGKNVFRRFWNCGMKVKMINDPGVTVEYIVYSLKYDTVYQGIGIRAVPVTGGIKIGDDFIQISHERDPENIKWKDSGVECVIEASGFFLKQKLANKHNTNVVICTGPSDDIDMFVYGVNHSKINHNAEKLIISGASCTTNCITPMIKLIDEKYKIVACALNTVHSVTSTQATVDKCSSKNFRLGRSCFNIIPSTTGATKACEKILPELVGKMSGLSMRVPVANVAICDLTVQLEKPLSDLNELVKLIDATKEEYCGVMAYTHDQVVSQDLNGLDKSSLLDVTGSIRISDTFIKLLCWYDNESGYSSRIVDLVKYIFSKR</sequence>
<evidence type="ECO:0000256" key="5">
    <source>
        <dbReference type="ARBA" id="ARBA00023152"/>
    </source>
</evidence>
<feature type="domain" description="Glyceraldehyde 3-phosphate dehydrogenase NAD(P) binding" evidence="11">
    <location>
        <begin position="1"/>
        <end position="146"/>
    </location>
</feature>
<evidence type="ECO:0000256" key="6">
    <source>
        <dbReference type="PIRSR" id="PIRSR000149-1"/>
    </source>
</evidence>
<dbReference type="InterPro" id="IPR036291">
    <property type="entry name" value="NAD(P)-bd_dom_sf"/>
</dbReference>
<feature type="binding site" evidence="8">
    <location>
        <position position="309"/>
    </location>
    <ligand>
        <name>NAD(+)</name>
        <dbReference type="ChEBI" id="CHEBI:57540"/>
    </ligand>
</feature>
<feature type="binding site" evidence="8">
    <location>
        <position position="75"/>
    </location>
    <ligand>
        <name>NAD(+)</name>
        <dbReference type="ChEBI" id="CHEBI:57540"/>
    </ligand>
</feature>
<dbReference type="Gene3D" id="3.40.50.720">
    <property type="entry name" value="NAD(P)-binding Rossmann-like Domain"/>
    <property type="match status" value="1"/>
</dbReference>
<dbReference type="AlphaFoldDB" id="A0A1Y1S8E3"/>
<feature type="binding site" evidence="7">
    <location>
        <begin position="204"/>
        <end position="205"/>
    </location>
    <ligand>
        <name>D-glyceraldehyde 3-phosphate</name>
        <dbReference type="ChEBI" id="CHEBI:59776"/>
    </ligand>
</feature>
<feature type="binding site" evidence="7">
    <location>
        <position position="227"/>
    </location>
    <ligand>
        <name>D-glyceraldehyde 3-phosphate</name>
        <dbReference type="ChEBI" id="CHEBI:59776"/>
    </ligand>
</feature>
<dbReference type="Pfam" id="PF00044">
    <property type="entry name" value="Gp_dh_N"/>
    <property type="match status" value="1"/>
</dbReference>
<dbReference type="EC" id="1.2.1.12" evidence="3"/>
<dbReference type="SMR" id="A0A1Y1S8E3"/>
<dbReference type="GO" id="GO:0051287">
    <property type="term" value="F:NAD binding"/>
    <property type="evidence" value="ECO:0007669"/>
    <property type="project" value="InterPro"/>
</dbReference>
<keyword evidence="4" id="KW-0560">Oxidoreductase</keyword>
<accession>A0A1Y1S8E3</accession>
<dbReference type="OrthoDB" id="1152826at2759"/>
<reference evidence="12 13" key="1">
    <citation type="journal article" date="2017" name="Environ. Microbiol.">
        <title>Decay of the glycolytic pathway and adaptation to intranuclear parasitism within Enterocytozoonidae microsporidia.</title>
        <authorList>
            <person name="Wiredu Boakye D."/>
            <person name="Jaroenlak P."/>
            <person name="Prachumwat A."/>
            <person name="Williams T.A."/>
            <person name="Bateman K.S."/>
            <person name="Itsathitphaisarn O."/>
            <person name="Sritunyalucksana K."/>
            <person name="Paszkiewicz K.H."/>
            <person name="Moore K.A."/>
            <person name="Stentiford G.D."/>
            <person name="Williams B.A."/>
        </authorList>
    </citation>
    <scope>NUCLEOTIDE SEQUENCE [LARGE SCALE GENOMIC DNA]</scope>
    <source>
        <strain evidence="12 13">GB1</strain>
    </source>
</reference>
<dbReference type="Proteomes" id="UP000192639">
    <property type="component" value="Unassembled WGS sequence"/>
</dbReference>
<dbReference type="InterPro" id="IPR020831">
    <property type="entry name" value="GlycerAld/Erythrose_P_DH"/>
</dbReference>
<dbReference type="InterPro" id="IPR020830">
    <property type="entry name" value="GlycerAld_3-P_DH_AS"/>
</dbReference>
<dbReference type="InterPro" id="IPR020829">
    <property type="entry name" value="GlycerAld_3-P_DH_cat"/>
</dbReference>
<feature type="binding site" evidence="8">
    <location>
        <position position="114"/>
    </location>
    <ligand>
        <name>NAD(+)</name>
        <dbReference type="ChEBI" id="CHEBI:57540"/>
    </ligand>
</feature>
<dbReference type="Pfam" id="PF02800">
    <property type="entry name" value="Gp_dh_C"/>
    <property type="match status" value="1"/>
</dbReference>
<gene>
    <name evidence="12" type="primary">G3P</name>
    <name evidence="12" type="ORF">ECANGB1_38</name>
</gene>
<keyword evidence="8" id="KW-0547">Nucleotide-binding</keyword>
<evidence type="ECO:0000256" key="3">
    <source>
        <dbReference type="ARBA" id="ARBA00013119"/>
    </source>
</evidence>
<name>A0A1Y1S8E3_9MICR</name>
<protein>
    <recommendedName>
        <fullName evidence="3">glyceraldehyde-3-phosphate dehydrogenase (phosphorylating)</fullName>
        <ecNumber evidence="3">1.2.1.12</ecNumber>
    </recommendedName>
</protein>
<organism evidence="12 13">
    <name type="scientific">Enterospora canceri</name>
    <dbReference type="NCBI Taxonomy" id="1081671"/>
    <lineage>
        <taxon>Eukaryota</taxon>
        <taxon>Fungi</taxon>
        <taxon>Fungi incertae sedis</taxon>
        <taxon>Microsporidia</taxon>
        <taxon>Enterocytozoonidae</taxon>
        <taxon>Enterospora</taxon>
    </lineage>
</organism>
<dbReference type="PANTHER" id="PTHR10836">
    <property type="entry name" value="GLYCERALDEHYDE 3-PHOSPHATE DEHYDROGENASE"/>
    <property type="match status" value="1"/>
</dbReference>
<comment type="caution">
    <text evidence="12">The sequence shown here is derived from an EMBL/GenBank/DDBJ whole genome shotgun (WGS) entry which is preliminary data.</text>
</comment>
<feature type="binding site" evidence="8">
    <location>
        <begin position="9"/>
        <end position="10"/>
    </location>
    <ligand>
        <name>NAD(+)</name>
        <dbReference type="ChEBI" id="CHEBI:57540"/>
    </ligand>
</feature>
<evidence type="ECO:0000256" key="2">
    <source>
        <dbReference type="ARBA" id="ARBA00007406"/>
    </source>
</evidence>
<dbReference type="PRINTS" id="PR00078">
    <property type="entry name" value="G3PDHDRGNASE"/>
</dbReference>
<dbReference type="VEuPathDB" id="MicrosporidiaDB:ECANGB1_38"/>
<keyword evidence="8" id="KW-0520">NAD</keyword>
<feature type="site" description="Activates thiol group during catalysis" evidence="9">
    <location>
        <position position="173"/>
    </location>
</feature>
<comment type="similarity">
    <text evidence="2 10">Belongs to the glyceraldehyde-3-phosphate dehydrogenase family.</text>
</comment>
<dbReference type="GO" id="GO:0006096">
    <property type="term" value="P:glycolytic process"/>
    <property type="evidence" value="ECO:0007669"/>
    <property type="project" value="UniProtKB-UniPathway"/>
</dbReference>
<keyword evidence="5" id="KW-0324">Glycolysis</keyword>
<evidence type="ECO:0000256" key="9">
    <source>
        <dbReference type="PIRSR" id="PIRSR000149-4"/>
    </source>
</evidence>
<keyword evidence="13" id="KW-1185">Reference proteome</keyword>
<feature type="binding site" evidence="8">
    <location>
        <position position="30"/>
    </location>
    <ligand>
        <name>NAD(+)</name>
        <dbReference type="ChEBI" id="CHEBI:57540"/>
    </ligand>
</feature>
<dbReference type="GO" id="GO:0004365">
    <property type="term" value="F:glyceraldehyde-3-phosphate dehydrogenase (NAD+) (phosphorylating) activity"/>
    <property type="evidence" value="ECO:0007669"/>
    <property type="project" value="UniProtKB-EC"/>
</dbReference>
<dbReference type="PANTHER" id="PTHR10836:SF136">
    <property type="entry name" value="DEHYDROGENASE, PUTATIVE-RELATED"/>
    <property type="match status" value="1"/>
</dbReference>
<evidence type="ECO:0000313" key="13">
    <source>
        <dbReference type="Proteomes" id="UP000192639"/>
    </source>
</evidence>
<evidence type="ECO:0000256" key="1">
    <source>
        <dbReference type="ARBA" id="ARBA00004869"/>
    </source>
</evidence>
<evidence type="ECO:0000256" key="7">
    <source>
        <dbReference type="PIRSR" id="PIRSR000149-2"/>
    </source>
</evidence>
<evidence type="ECO:0000259" key="11">
    <source>
        <dbReference type="SMART" id="SM00846"/>
    </source>
</evidence>
<feature type="binding site" evidence="7">
    <location>
        <position position="176"/>
    </location>
    <ligand>
        <name>D-glyceraldehyde 3-phosphate</name>
        <dbReference type="ChEBI" id="CHEBI:59776"/>
    </ligand>
</feature>
<dbReference type="PROSITE" id="PS00071">
    <property type="entry name" value="GAPDH"/>
    <property type="match status" value="1"/>
</dbReference>
<dbReference type="SMART" id="SM00846">
    <property type="entry name" value="Gp_dh_N"/>
    <property type="match status" value="1"/>
</dbReference>
<evidence type="ECO:0000313" key="12">
    <source>
        <dbReference type="EMBL" id="ORD94744.1"/>
    </source>
</evidence>
<dbReference type="SUPFAM" id="SSF55347">
    <property type="entry name" value="Glyceraldehyde-3-phosphate dehydrogenase-like, C-terminal domain"/>
    <property type="match status" value="1"/>
</dbReference>
<proteinExistence type="inferred from homology"/>
<dbReference type="PIRSF" id="PIRSF000149">
    <property type="entry name" value="GAP_DH"/>
    <property type="match status" value="1"/>
</dbReference>
<dbReference type="UniPathway" id="UPA00109">
    <property type="reaction ID" value="UER00184"/>
</dbReference>
<feature type="binding site" evidence="7">
    <location>
        <begin position="145"/>
        <end position="147"/>
    </location>
    <ligand>
        <name>D-glyceraldehyde 3-phosphate</name>
        <dbReference type="ChEBI" id="CHEBI:59776"/>
    </ligand>
</feature>
<dbReference type="SUPFAM" id="SSF51735">
    <property type="entry name" value="NAD(P)-binding Rossmann-fold domains"/>
    <property type="match status" value="1"/>
</dbReference>
<comment type="pathway">
    <text evidence="1">Carbohydrate degradation; glycolysis; pyruvate from D-glyceraldehyde 3-phosphate: step 1/5.</text>
</comment>
<feature type="active site" description="Nucleophile" evidence="6">
    <location>
        <position position="146"/>
    </location>
</feature>
<dbReference type="Gene3D" id="3.30.360.10">
    <property type="entry name" value="Dihydrodipicolinate Reductase, domain 2"/>
    <property type="match status" value="1"/>
</dbReference>
<evidence type="ECO:0000256" key="10">
    <source>
        <dbReference type="RuleBase" id="RU000397"/>
    </source>
</evidence>